<accession>A0A2S8AGT5</accession>
<dbReference type="OrthoDB" id="1493774at2"/>
<gene>
    <name evidence="2" type="ORF">C4S77_01875</name>
</gene>
<dbReference type="InterPro" id="IPR008620">
    <property type="entry name" value="FixH"/>
</dbReference>
<evidence type="ECO:0000313" key="3">
    <source>
        <dbReference type="Proteomes" id="UP000238042"/>
    </source>
</evidence>
<sequence length="154" mass="18266">MKFKFTWAHGIIIALVCFILFICFMVFSIEFSKNSFDLVTDEYYEEEINYQQEIDATKNAAKLKERPEINMDSTGILITFPKEFNLTNTKGRFLLFRANSKELDIKKNFLDLSPQNTILIPNKNKILVKGRYTLKLYWSKDKINYQMEVPIIWK</sequence>
<keyword evidence="1" id="KW-0472">Membrane</keyword>
<dbReference type="RefSeq" id="WP_105245640.1">
    <property type="nucleotide sequence ID" value="NZ_PSZM01000001.1"/>
</dbReference>
<organism evidence="2 3">
    <name type="scientific">Apibacter adventoris</name>
    <dbReference type="NCBI Taxonomy" id="1679466"/>
    <lineage>
        <taxon>Bacteria</taxon>
        <taxon>Pseudomonadati</taxon>
        <taxon>Bacteroidota</taxon>
        <taxon>Flavobacteriia</taxon>
        <taxon>Flavobacteriales</taxon>
        <taxon>Weeksellaceae</taxon>
        <taxon>Apibacter</taxon>
    </lineage>
</organism>
<dbReference type="Pfam" id="PF05751">
    <property type="entry name" value="FixH"/>
    <property type="match status" value="1"/>
</dbReference>
<evidence type="ECO:0000313" key="2">
    <source>
        <dbReference type="EMBL" id="PQL95567.1"/>
    </source>
</evidence>
<dbReference type="Proteomes" id="UP000238042">
    <property type="component" value="Unassembled WGS sequence"/>
</dbReference>
<keyword evidence="1" id="KW-0812">Transmembrane</keyword>
<keyword evidence="3" id="KW-1185">Reference proteome</keyword>
<reference evidence="2 3" key="1">
    <citation type="submission" date="2018-02" db="EMBL/GenBank/DDBJ databases">
        <title>Genome sequences of Apibacter spp., gut symbionts of Asian honey bees.</title>
        <authorList>
            <person name="Kwong W.K."/>
            <person name="Steele M.I."/>
            <person name="Moran N.A."/>
        </authorList>
    </citation>
    <scope>NUCLEOTIDE SEQUENCE [LARGE SCALE GENOMIC DNA]</scope>
    <source>
        <strain evidence="3">wkB301</strain>
    </source>
</reference>
<protein>
    <submittedName>
        <fullName evidence="2">Nitrogen fixation protein FixH</fullName>
    </submittedName>
</protein>
<name>A0A2S8AGT5_9FLAO</name>
<dbReference type="EMBL" id="PSZM01000001">
    <property type="protein sequence ID" value="PQL95567.1"/>
    <property type="molecule type" value="Genomic_DNA"/>
</dbReference>
<evidence type="ECO:0000256" key="1">
    <source>
        <dbReference type="SAM" id="Phobius"/>
    </source>
</evidence>
<dbReference type="AlphaFoldDB" id="A0A2S8AGT5"/>
<feature type="transmembrane region" description="Helical" evidence="1">
    <location>
        <begin position="6"/>
        <end position="27"/>
    </location>
</feature>
<proteinExistence type="predicted"/>
<comment type="caution">
    <text evidence="2">The sequence shown here is derived from an EMBL/GenBank/DDBJ whole genome shotgun (WGS) entry which is preliminary data.</text>
</comment>
<keyword evidence="1" id="KW-1133">Transmembrane helix</keyword>